<organism evidence="11 12">
    <name type="scientific">Bemisia tabaci</name>
    <name type="common">Sweetpotato whitefly</name>
    <name type="synonym">Aleurodes tabaci</name>
    <dbReference type="NCBI Taxonomy" id="7038"/>
    <lineage>
        <taxon>Eukaryota</taxon>
        <taxon>Metazoa</taxon>
        <taxon>Ecdysozoa</taxon>
        <taxon>Arthropoda</taxon>
        <taxon>Hexapoda</taxon>
        <taxon>Insecta</taxon>
        <taxon>Pterygota</taxon>
        <taxon>Neoptera</taxon>
        <taxon>Paraneoptera</taxon>
        <taxon>Hemiptera</taxon>
        <taxon>Sternorrhyncha</taxon>
        <taxon>Aleyrodoidea</taxon>
        <taxon>Aleyrodidae</taxon>
        <taxon>Aleyrodinae</taxon>
        <taxon>Bemisia</taxon>
    </lineage>
</organism>
<evidence type="ECO:0000313" key="12">
    <source>
        <dbReference type="Proteomes" id="UP001152759"/>
    </source>
</evidence>
<dbReference type="GO" id="GO:0042796">
    <property type="term" value="P:snRNA transcription by RNA polymerase III"/>
    <property type="evidence" value="ECO:0007669"/>
    <property type="project" value="TreeGrafter"/>
</dbReference>
<comment type="similarity">
    <text evidence="2">Belongs to the SNAPC3/SRD2 family.</text>
</comment>
<dbReference type="GO" id="GO:0000978">
    <property type="term" value="F:RNA polymerase II cis-regulatory region sequence-specific DNA binding"/>
    <property type="evidence" value="ECO:0007669"/>
    <property type="project" value="TreeGrafter"/>
</dbReference>
<protein>
    <recommendedName>
        <fullName evidence="3">snRNA-activating protein complex subunit 3</fullName>
    </recommendedName>
    <alternativeName>
        <fullName evidence="10">Small nuclear RNA-activating complex polypeptide 3</fullName>
    </alternativeName>
</protein>
<keyword evidence="7" id="KW-0539">Nucleus</keyword>
<keyword evidence="5" id="KW-0238">DNA-binding</keyword>
<dbReference type="InterPro" id="IPR022042">
    <property type="entry name" value="snRNA-activating_su3"/>
</dbReference>
<dbReference type="AlphaFoldDB" id="A0A9P0AFW8"/>
<evidence type="ECO:0000256" key="9">
    <source>
        <dbReference type="ARBA" id="ARBA00025958"/>
    </source>
</evidence>
<evidence type="ECO:0000256" key="7">
    <source>
        <dbReference type="ARBA" id="ARBA00023242"/>
    </source>
</evidence>
<keyword evidence="12" id="KW-1185">Reference proteome</keyword>
<dbReference type="GO" id="GO:0003681">
    <property type="term" value="F:bent DNA binding"/>
    <property type="evidence" value="ECO:0007669"/>
    <property type="project" value="TreeGrafter"/>
</dbReference>
<dbReference type="PANTHER" id="PTHR13421:SF16">
    <property type="entry name" value="SNRNA-ACTIVATING PROTEIN COMPLEX SUBUNIT 3"/>
    <property type="match status" value="1"/>
</dbReference>
<keyword evidence="6" id="KW-0804">Transcription</keyword>
<evidence type="ECO:0000256" key="6">
    <source>
        <dbReference type="ARBA" id="ARBA00023163"/>
    </source>
</evidence>
<evidence type="ECO:0000256" key="8">
    <source>
        <dbReference type="ARBA" id="ARBA00025193"/>
    </source>
</evidence>
<evidence type="ECO:0000256" key="10">
    <source>
        <dbReference type="ARBA" id="ARBA00029606"/>
    </source>
</evidence>
<dbReference type="EMBL" id="OU963866">
    <property type="protein sequence ID" value="CAH0390713.1"/>
    <property type="molecule type" value="Genomic_DNA"/>
</dbReference>
<comment type="subcellular location">
    <subcellularLocation>
        <location evidence="1">Nucleus</location>
    </subcellularLocation>
</comment>
<evidence type="ECO:0000256" key="5">
    <source>
        <dbReference type="ARBA" id="ARBA00023125"/>
    </source>
</evidence>
<sequence length="388" mass="44788">MEKVYRKFLGDSVSSTIDFKNYFVEYKSEIAKVYGPDGEIGVTHAFSNLIKFTEEQENILAHTCSIDKLDPPNPVEKMDVEPLYTRPELYEKIPAPENCCLRTVQSVLSRSEADQEEIVRASKYRGRKITLSDEHKLLNRDMHASDDVVMTILIYAPYSSVKHYNGKFNKIVDKRPRVSQELLVLGSQTLDVLRDAILCVEDFNDTQGDVSENPFDNDGIHQSRAKYPSAMFYFGNNFYIDTREATCKDYSESIREYGEKNGIVFGETRSMEESFFIDLQLKLGHPYVYRHQGICEHIIVFKNARLIHFYDPRVSHLYPLHEAICPSRARFCNICGSLIAKWCVQDCERLPNDPSYLCSDCFKGYLYKDGKKICQFKAYKFCDAKAIL</sequence>
<name>A0A9P0AFW8_BEMTA</name>
<dbReference type="GO" id="GO:0005634">
    <property type="term" value="C:nucleus"/>
    <property type="evidence" value="ECO:0007669"/>
    <property type="project" value="UniProtKB-SubCell"/>
</dbReference>
<accession>A0A9P0AFW8</accession>
<dbReference type="Pfam" id="PF12251">
    <property type="entry name" value="SNAPC3"/>
    <property type="match status" value="1"/>
</dbReference>
<evidence type="ECO:0000256" key="3">
    <source>
        <dbReference type="ARBA" id="ARBA00013634"/>
    </source>
</evidence>
<keyword evidence="4" id="KW-0805">Transcription regulation</keyword>
<evidence type="ECO:0000256" key="4">
    <source>
        <dbReference type="ARBA" id="ARBA00023015"/>
    </source>
</evidence>
<comment type="function">
    <text evidence="8">Part of the SNAPc complex required for the transcription of both RNA polymerase II and III small-nuclear RNA genes. Binds to the proximal sequence element (PSE), a non-TATA-box basal promoter element common to these 2 types of genes. Recruits TBP and BRF2 to the U6 snRNA TATA box.</text>
</comment>
<dbReference type="GO" id="GO:0001006">
    <property type="term" value="F:RNA polymerase III type 3 promoter sequence-specific DNA binding"/>
    <property type="evidence" value="ECO:0007669"/>
    <property type="project" value="TreeGrafter"/>
</dbReference>
<dbReference type="GO" id="GO:0019185">
    <property type="term" value="C:snRNA-activating protein complex"/>
    <property type="evidence" value="ECO:0007669"/>
    <property type="project" value="TreeGrafter"/>
</dbReference>
<dbReference type="GO" id="GO:0042795">
    <property type="term" value="P:snRNA transcription by RNA polymerase II"/>
    <property type="evidence" value="ECO:0007669"/>
    <property type="project" value="TreeGrafter"/>
</dbReference>
<evidence type="ECO:0000313" key="11">
    <source>
        <dbReference type="EMBL" id="CAH0390713.1"/>
    </source>
</evidence>
<dbReference type="KEGG" id="btab:109039147"/>
<dbReference type="GO" id="GO:0001046">
    <property type="term" value="F:core promoter sequence-specific DNA binding"/>
    <property type="evidence" value="ECO:0007669"/>
    <property type="project" value="TreeGrafter"/>
</dbReference>
<comment type="subunit">
    <text evidence="9">Part of the SNAPc complex composed of 5 subunits: SNAPC1, SNAPC2, SNAPC3, SNAPC4 and SNAPC5. SNAPC3 interacts with SNAPC1.</text>
</comment>
<proteinExistence type="inferred from homology"/>
<dbReference type="Proteomes" id="UP001152759">
    <property type="component" value="Chromosome 5"/>
</dbReference>
<gene>
    <name evidence="11" type="ORF">BEMITA_LOCUS9415</name>
</gene>
<evidence type="ECO:0000256" key="2">
    <source>
        <dbReference type="ARBA" id="ARBA00010410"/>
    </source>
</evidence>
<dbReference type="PANTHER" id="PTHR13421">
    <property type="entry name" value="SNRNA-ACTIVATING PROTEIN COMPLEX SUBUNIT 3"/>
    <property type="match status" value="1"/>
</dbReference>
<evidence type="ECO:0000256" key="1">
    <source>
        <dbReference type="ARBA" id="ARBA00004123"/>
    </source>
</evidence>
<reference evidence="11" key="1">
    <citation type="submission" date="2021-12" db="EMBL/GenBank/DDBJ databases">
        <authorList>
            <person name="King R."/>
        </authorList>
    </citation>
    <scope>NUCLEOTIDE SEQUENCE</scope>
</reference>